<keyword evidence="12" id="KW-0010">Activator</keyword>
<evidence type="ECO:0000259" key="16">
    <source>
        <dbReference type="PROSITE" id="PS50112"/>
    </source>
</evidence>
<keyword evidence="2" id="KW-0716">Sensory transduction</keyword>
<evidence type="ECO:0000256" key="4">
    <source>
        <dbReference type="ARBA" id="ARBA00022643"/>
    </source>
</evidence>
<evidence type="ECO:0000256" key="10">
    <source>
        <dbReference type="ARBA" id="ARBA00023015"/>
    </source>
</evidence>
<dbReference type="GO" id="GO:0006355">
    <property type="term" value="P:regulation of DNA-templated transcription"/>
    <property type="evidence" value="ECO:0007669"/>
    <property type="project" value="InterPro"/>
</dbReference>
<organism evidence="17 18">
    <name type="scientific">Obba rivulosa</name>
    <dbReference type="NCBI Taxonomy" id="1052685"/>
    <lineage>
        <taxon>Eukaryota</taxon>
        <taxon>Fungi</taxon>
        <taxon>Dikarya</taxon>
        <taxon>Basidiomycota</taxon>
        <taxon>Agaricomycotina</taxon>
        <taxon>Agaricomycetes</taxon>
        <taxon>Polyporales</taxon>
        <taxon>Gelatoporiaceae</taxon>
        <taxon>Obba</taxon>
    </lineage>
</organism>
<accession>A0A8E2ART1</accession>
<feature type="non-terminal residue" evidence="17">
    <location>
        <position position="1"/>
    </location>
</feature>
<dbReference type="GO" id="GO:0005634">
    <property type="term" value="C:nucleus"/>
    <property type="evidence" value="ECO:0007669"/>
    <property type="project" value="TreeGrafter"/>
</dbReference>
<dbReference type="GO" id="GO:0008270">
    <property type="term" value="F:zinc ion binding"/>
    <property type="evidence" value="ECO:0007669"/>
    <property type="project" value="UniProtKB-KW"/>
</dbReference>
<dbReference type="NCBIfam" id="TIGR00229">
    <property type="entry name" value="sensory_box"/>
    <property type="match status" value="1"/>
</dbReference>
<dbReference type="PANTHER" id="PTHR47429:SF7">
    <property type="entry name" value="GATA-FACTOR"/>
    <property type="match status" value="1"/>
</dbReference>
<evidence type="ECO:0000256" key="1">
    <source>
        <dbReference type="ARBA" id="ARBA00022543"/>
    </source>
</evidence>
<evidence type="ECO:0000256" key="5">
    <source>
        <dbReference type="ARBA" id="ARBA00022723"/>
    </source>
</evidence>
<feature type="non-terminal residue" evidence="17">
    <location>
        <position position="731"/>
    </location>
</feature>
<evidence type="ECO:0000256" key="7">
    <source>
        <dbReference type="ARBA" id="ARBA00022771"/>
    </source>
</evidence>
<dbReference type="Gene3D" id="3.30.450.20">
    <property type="entry name" value="PAS domain"/>
    <property type="match status" value="3"/>
</dbReference>
<keyword evidence="4" id="KW-0288">FMN</keyword>
<name>A0A8E2ART1_9APHY</name>
<sequence length="731" mass="77481">GAPTLAPGGGAEVLPAGYLGTNPLAASWFANAAMSRPHDDLCVVPVCALYALFSQPLTPRSSSTAACAQYNLVPYVSPKPTYPPSAPSLDYLESDARHSPLPATVYPYMASNQMSSSAAAPSMPTPVPTSMPLALPSALGLPVYSSSGLDLLSLLARVVNRPNPRIILGPVDMTCSFVVVDARRYDSPIVYASPTFCSLTGYAEHEVVGKNCRFLQAPDGCVNRGEPRHYTAPEAVAQLRRSISAHKECQASIINYRKGGAAFINLVTVIPVPDDTLDEPRFYVGFQVDLAQQPAAILQKLRDGSYIVNYSDSSPSLSYSPRGPRDWRTSATAMPGVSPALRTLLADPAFLSSFQFYIGSSAVVTSPTGERVDPYDGNQPMHLALLEAAPDFIHVVSLKGAFLYVAPAVRDVLGYVPAELVGRAIVDVCHPADVVPLMRELKESSVTHGPGSSAGTAAAATAPPAPGGRPRTVDLLFRMRAKSGEFVWLECRGRLHVEPGKGRKAIILSGRVRSMPRLTWRAVARAGGLASPAPTSSLTPALDDDEHVEQERECWALLSPHGTVLFAGAAVRDVLGWGAGEVIGRAVSGFLGGPGAAEVRGRVEEVLLRVSGGVVSTAASDTPYSIPCELQRKDGTLVSAQTIIYSLRDGPGPSSLAATAPMSCPVVCQIRLVGPAGAQISTARILHALGESVFDELQISRGSSWQYELQQLKFANQRLQEEIAAIEGSLR</sequence>
<gene>
    <name evidence="17" type="ORF">OBBRIDRAFT_703984</name>
</gene>
<keyword evidence="7" id="KW-0863">Zinc-finger</keyword>
<evidence type="ECO:0000256" key="11">
    <source>
        <dbReference type="ARBA" id="ARBA00023125"/>
    </source>
</evidence>
<evidence type="ECO:0000256" key="8">
    <source>
        <dbReference type="ARBA" id="ARBA00022833"/>
    </source>
</evidence>
<reference evidence="17 18" key="1">
    <citation type="submission" date="2016-07" db="EMBL/GenBank/DDBJ databases">
        <title>Draft genome of the white-rot fungus Obba rivulosa 3A-2.</title>
        <authorList>
            <consortium name="DOE Joint Genome Institute"/>
            <person name="Miettinen O."/>
            <person name="Riley R."/>
            <person name="Acob R."/>
            <person name="Barry K."/>
            <person name="Cullen D."/>
            <person name="De Vries R."/>
            <person name="Hainaut M."/>
            <person name="Hatakka A."/>
            <person name="Henrissat B."/>
            <person name="Hilden K."/>
            <person name="Kuo R."/>
            <person name="Labutti K."/>
            <person name="Lipzen A."/>
            <person name="Makela M.R."/>
            <person name="Sandor L."/>
            <person name="Spatafora J.W."/>
            <person name="Grigoriev I.V."/>
            <person name="Hibbett D.S."/>
        </authorList>
    </citation>
    <scope>NUCLEOTIDE SEQUENCE [LARGE SCALE GENOMIC DNA]</scope>
    <source>
        <strain evidence="17 18">3A-2</strain>
    </source>
</reference>
<keyword evidence="3" id="KW-0285">Flavoprotein</keyword>
<dbReference type="PROSITE" id="PS50112">
    <property type="entry name" value="PAS"/>
    <property type="match status" value="2"/>
</dbReference>
<evidence type="ECO:0000256" key="13">
    <source>
        <dbReference type="ARBA" id="ARBA00023163"/>
    </source>
</evidence>
<evidence type="ECO:0000256" key="6">
    <source>
        <dbReference type="ARBA" id="ARBA00022737"/>
    </source>
</evidence>
<evidence type="ECO:0000256" key="2">
    <source>
        <dbReference type="ARBA" id="ARBA00022606"/>
    </source>
</evidence>
<dbReference type="AlphaFoldDB" id="A0A8E2ART1"/>
<evidence type="ECO:0000256" key="3">
    <source>
        <dbReference type="ARBA" id="ARBA00022630"/>
    </source>
</evidence>
<keyword evidence="13" id="KW-0804">Transcription</keyword>
<dbReference type="Proteomes" id="UP000250043">
    <property type="component" value="Unassembled WGS sequence"/>
</dbReference>
<dbReference type="EMBL" id="KV722504">
    <property type="protein sequence ID" value="OCH86972.1"/>
    <property type="molecule type" value="Genomic_DNA"/>
</dbReference>
<dbReference type="InterPro" id="IPR035965">
    <property type="entry name" value="PAS-like_dom_sf"/>
</dbReference>
<keyword evidence="10" id="KW-0805">Transcription regulation</keyword>
<dbReference type="InterPro" id="IPR000014">
    <property type="entry name" value="PAS"/>
</dbReference>
<keyword evidence="9" id="KW-0157">Chromophore</keyword>
<feature type="domain" description="PAS" evidence="16">
    <location>
        <begin position="177"/>
        <end position="211"/>
    </location>
</feature>
<dbReference type="Pfam" id="PF00989">
    <property type="entry name" value="PAS"/>
    <property type="match status" value="1"/>
</dbReference>
<keyword evidence="18" id="KW-1185">Reference proteome</keyword>
<dbReference type="OrthoDB" id="447251at2759"/>
<dbReference type="CDD" id="cd00130">
    <property type="entry name" value="PAS"/>
    <property type="match status" value="3"/>
</dbReference>
<protein>
    <recommendedName>
        <fullName evidence="16">PAS domain-containing protein</fullName>
    </recommendedName>
</protein>
<evidence type="ECO:0000256" key="14">
    <source>
        <dbReference type="ARBA" id="ARBA00023170"/>
    </source>
</evidence>
<feature type="domain" description="PAS" evidence="16">
    <location>
        <begin position="378"/>
        <end position="444"/>
    </location>
</feature>
<dbReference type="GO" id="GO:0003677">
    <property type="term" value="F:DNA binding"/>
    <property type="evidence" value="ECO:0007669"/>
    <property type="project" value="UniProtKB-KW"/>
</dbReference>
<dbReference type="GO" id="GO:0009881">
    <property type="term" value="F:photoreceptor activity"/>
    <property type="evidence" value="ECO:0007669"/>
    <property type="project" value="UniProtKB-KW"/>
</dbReference>
<keyword evidence="14" id="KW-0675">Receptor</keyword>
<evidence type="ECO:0000313" key="18">
    <source>
        <dbReference type="Proteomes" id="UP000250043"/>
    </source>
</evidence>
<feature type="region of interest" description="Disordered" evidence="15">
    <location>
        <begin position="445"/>
        <end position="469"/>
    </location>
</feature>
<dbReference type="Pfam" id="PF13426">
    <property type="entry name" value="PAS_9"/>
    <property type="match status" value="1"/>
</dbReference>
<dbReference type="SMART" id="SM00091">
    <property type="entry name" value="PAS"/>
    <property type="match status" value="3"/>
</dbReference>
<keyword evidence="8" id="KW-0862">Zinc</keyword>
<evidence type="ECO:0000256" key="15">
    <source>
        <dbReference type="SAM" id="MobiDB-lite"/>
    </source>
</evidence>
<keyword evidence="11" id="KW-0238">DNA-binding</keyword>
<keyword evidence="6" id="KW-0677">Repeat</keyword>
<keyword evidence="5" id="KW-0479">Metal-binding</keyword>
<dbReference type="InterPro" id="IPR013767">
    <property type="entry name" value="PAS_fold"/>
</dbReference>
<proteinExistence type="predicted"/>
<dbReference type="SUPFAM" id="SSF55785">
    <property type="entry name" value="PYP-like sensor domain (PAS domain)"/>
    <property type="match status" value="3"/>
</dbReference>
<feature type="compositionally biased region" description="Low complexity" evidence="15">
    <location>
        <begin position="449"/>
        <end position="462"/>
    </location>
</feature>
<evidence type="ECO:0000313" key="17">
    <source>
        <dbReference type="EMBL" id="OCH86972.1"/>
    </source>
</evidence>
<evidence type="ECO:0000256" key="12">
    <source>
        <dbReference type="ARBA" id="ARBA00023159"/>
    </source>
</evidence>
<dbReference type="PANTHER" id="PTHR47429">
    <property type="entry name" value="PROTEIN TWIN LOV 1"/>
    <property type="match status" value="1"/>
</dbReference>
<evidence type="ECO:0000256" key="9">
    <source>
        <dbReference type="ARBA" id="ARBA00022991"/>
    </source>
</evidence>
<keyword evidence="1" id="KW-0600">Photoreceptor protein</keyword>
<dbReference type="FunFam" id="3.30.450.20:FF:000064">
    <property type="entry name" value="Vivid PAS protein VVD"/>
    <property type="match status" value="1"/>
</dbReference>